<dbReference type="EMBL" id="WNYA01000124">
    <property type="protein sequence ID" value="KAG8549900.1"/>
    <property type="molecule type" value="Genomic_DNA"/>
</dbReference>
<evidence type="ECO:0000313" key="2">
    <source>
        <dbReference type="EMBL" id="KAG8549900.1"/>
    </source>
</evidence>
<keyword evidence="3" id="KW-1185">Reference proteome</keyword>
<keyword evidence="1" id="KW-1133">Transmembrane helix</keyword>
<comment type="caution">
    <text evidence="2">The sequence shown here is derived from an EMBL/GenBank/DDBJ whole genome shotgun (WGS) entry which is preliminary data.</text>
</comment>
<evidence type="ECO:0000256" key="1">
    <source>
        <dbReference type="SAM" id="Phobius"/>
    </source>
</evidence>
<name>A0AAV6ZRH2_ENGPU</name>
<feature type="transmembrane region" description="Helical" evidence="1">
    <location>
        <begin position="162"/>
        <end position="179"/>
    </location>
</feature>
<dbReference type="Proteomes" id="UP000824782">
    <property type="component" value="Unassembled WGS sequence"/>
</dbReference>
<protein>
    <submittedName>
        <fullName evidence="2">Uncharacterized protein</fullName>
    </submittedName>
</protein>
<gene>
    <name evidence="2" type="ORF">GDO81_019243</name>
</gene>
<keyword evidence="1" id="KW-0812">Transmembrane</keyword>
<evidence type="ECO:0000313" key="3">
    <source>
        <dbReference type="Proteomes" id="UP000824782"/>
    </source>
</evidence>
<organism evidence="2 3">
    <name type="scientific">Engystomops pustulosus</name>
    <name type="common">Tungara frog</name>
    <name type="synonym">Physalaemus pustulosus</name>
    <dbReference type="NCBI Taxonomy" id="76066"/>
    <lineage>
        <taxon>Eukaryota</taxon>
        <taxon>Metazoa</taxon>
        <taxon>Chordata</taxon>
        <taxon>Craniata</taxon>
        <taxon>Vertebrata</taxon>
        <taxon>Euteleostomi</taxon>
        <taxon>Amphibia</taxon>
        <taxon>Batrachia</taxon>
        <taxon>Anura</taxon>
        <taxon>Neobatrachia</taxon>
        <taxon>Hyloidea</taxon>
        <taxon>Leptodactylidae</taxon>
        <taxon>Leiuperinae</taxon>
        <taxon>Engystomops</taxon>
    </lineage>
</organism>
<proteinExistence type="predicted"/>
<dbReference type="EMBL" id="WNYA01000124">
    <property type="protein sequence ID" value="KAG8549899.1"/>
    <property type="molecule type" value="Genomic_DNA"/>
</dbReference>
<accession>A0AAV6ZRH2</accession>
<keyword evidence="1" id="KW-0472">Membrane</keyword>
<dbReference type="AlphaFoldDB" id="A0AAV6ZRH2"/>
<reference evidence="2" key="1">
    <citation type="thesis" date="2020" institute="ProQuest LLC" country="789 East Eisenhower Parkway, Ann Arbor, MI, USA">
        <title>Comparative Genomics and Chromosome Evolution.</title>
        <authorList>
            <person name="Mudd A.B."/>
        </authorList>
    </citation>
    <scope>NUCLEOTIDE SEQUENCE</scope>
    <source>
        <strain evidence="2">237g6f4</strain>
        <tissue evidence="2">Blood</tissue>
    </source>
</reference>
<sequence length="220" mass="24840">MIMELTRILCISRLSRVVSSRLTLRRCYLTTSRTEKTLRPGLCPPTAAHCTPRTSSWSSLSSAACGGPHSLVYTSYVQRSSVSWRTPCPVTAAQNPPGCSRSIHTTSRLNVLLPPHVWLFIKPLQKLFAIILGRSIRNWWKALPGNKRELFKETVRRNKWKLFLGAGTLGAVIILFYFTNLEETPITGRSRLLVFKKEDYDLLTSVEYENVSATLEQALS</sequence>